<reference evidence="10 11" key="1">
    <citation type="submission" date="2019-06" db="EMBL/GenBank/DDBJ databases">
        <title>Genome analyses of bacteria isolated from kimchi.</title>
        <authorList>
            <person name="Lee S."/>
            <person name="Ahn S."/>
            <person name="Roh S."/>
        </authorList>
    </citation>
    <scope>NUCLEOTIDE SEQUENCE [LARGE SCALE GENOMIC DNA]</scope>
    <source>
        <strain evidence="10 11">CBA3620</strain>
    </source>
</reference>
<evidence type="ECO:0000256" key="2">
    <source>
        <dbReference type="ARBA" id="ARBA00008540"/>
    </source>
</evidence>
<evidence type="ECO:0000256" key="7">
    <source>
        <dbReference type="ARBA" id="ARBA00022989"/>
    </source>
</evidence>
<feature type="transmembrane region" description="Helical" evidence="9">
    <location>
        <begin position="278"/>
        <end position="307"/>
    </location>
</feature>
<dbReference type="AlphaFoldDB" id="A0AAE6IJG7"/>
<comment type="subcellular location">
    <subcellularLocation>
        <location evidence="1 9">Cell membrane</location>
        <topology evidence="1 9">Multi-pass membrane protein</topology>
    </subcellularLocation>
</comment>
<keyword evidence="4" id="KW-1003">Cell membrane</keyword>
<name>A0AAE6IJG7_LEUCA</name>
<feature type="transmembrane region" description="Helical" evidence="9">
    <location>
        <begin position="79"/>
        <end position="99"/>
    </location>
</feature>
<protein>
    <recommendedName>
        <fullName evidence="9">Branched-chain amino acid transport system carrier protein</fullName>
    </recommendedName>
</protein>
<feature type="transmembrane region" description="Helical" evidence="9">
    <location>
        <begin position="319"/>
        <end position="338"/>
    </location>
</feature>
<evidence type="ECO:0000256" key="8">
    <source>
        <dbReference type="ARBA" id="ARBA00023136"/>
    </source>
</evidence>
<dbReference type="Proteomes" id="UP000321332">
    <property type="component" value="Chromosome"/>
</dbReference>
<dbReference type="NCBIfam" id="TIGR00796">
    <property type="entry name" value="livcs"/>
    <property type="match status" value="1"/>
</dbReference>
<dbReference type="InterPro" id="IPR004685">
    <property type="entry name" value="Brnchd-chn_aa_trnsp_Livcs"/>
</dbReference>
<keyword evidence="3 9" id="KW-0813">Transport</keyword>
<feature type="transmembrane region" description="Helical" evidence="9">
    <location>
        <begin position="413"/>
        <end position="440"/>
    </location>
</feature>
<evidence type="ECO:0000256" key="9">
    <source>
        <dbReference type="RuleBase" id="RU362122"/>
    </source>
</evidence>
<dbReference type="GO" id="GO:0005886">
    <property type="term" value="C:plasma membrane"/>
    <property type="evidence" value="ECO:0007669"/>
    <property type="project" value="UniProtKB-SubCell"/>
</dbReference>
<dbReference type="PANTHER" id="PTHR30588:SF0">
    <property type="entry name" value="BRANCHED-CHAIN AMINO ACID PERMEASE BRNQ"/>
    <property type="match status" value="1"/>
</dbReference>
<keyword evidence="7 9" id="KW-1133">Transmembrane helix</keyword>
<keyword evidence="6 9" id="KW-0029">Amino-acid transport</keyword>
<evidence type="ECO:0000313" key="10">
    <source>
        <dbReference type="EMBL" id="QEA33984.1"/>
    </source>
</evidence>
<keyword evidence="5 9" id="KW-0812">Transmembrane</keyword>
<proteinExistence type="inferred from homology"/>
<sequence length="459" mass="49064">MVEKKLTWRQLLLIASLIFGMFFGAGNLIFPVQLGQLSGSNWIPATLGFLVTGTVVPFLAMLAVSVTRSRSVYDVAQPVGHLFGVLFLVTIHLTIGPFFGTPRTAATAFSMGVAPFLAPRDQQLGMLVFSALFFGLAYFLTIKQSQLTKHIGKYLNPLFIGLLIVVLLVALFMPMGGTHQVVNTAYQNNAGLQGVLDGYNTMDGLALLALAVSVVYAVKGLGFRDHQISKVLAKAGLLSIIFEAVIYTSLVLLGVSSLGKFKAAANGGDAFAQIIAHFAGNFGTALTGVLVTLAVFTTAMGLFVSFAQDLHLAFPKVSYLWFLRLIAFGSFVTANAGLTNIVAWSVPVLMLLYPFALVLILLSLFSNYFNRSSLVYRSVVVGVALPAVLDALANSPFMSNTVVQGLVSAYHQYIPFSALGFGWLVPGLLGTIVGFVLYAFAATTQKQQTSLSVGTVSDR</sequence>
<dbReference type="PANTHER" id="PTHR30588">
    <property type="entry name" value="BRANCHED-CHAIN AMINO ACID TRANSPORT SYSTEM 2 CARRIER PROTEIN"/>
    <property type="match status" value="1"/>
</dbReference>
<evidence type="ECO:0000256" key="1">
    <source>
        <dbReference type="ARBA" id="ARBA00004651"/>
    </source>
</evidence>
<feature type="transmembrane region" description="Helical" evidence="9">
    <location>
        <begin position="205"/>
        <end position="223"/>
    </location>
</feature>
<dbReference type="GO" id="GO:0015818">
    <property type="term" value="P:isoleucine transport"/>
    <property type="evidence" value="ECO:0007669"/>
    <property type="project" value="TreeGrafter"/>
</dbReference>
<accession>A0AAE6IJG7</accession>
<comment type="function">
    <text evidence="9">Component of the transport system for branched-chain amino acids.</text>
</comment>
<dbReference type="GO" id="GO:0015190">
    <property type="term" value="F:L-leucine transmembrane transporter activity"/>
    <property type="evidence" value="ECO:0007669"/>
    <property type="project" value="TreeGrafter"/>
</dbReference>
<feature type="transmembrane region" description="Helical" evidence="9">
    <location>
        <begin position="374"/>
        <end position="393"/>
    </location>
</feature>
<comment type="similarity">
    <text evidence="2 9">Belongs to the branched chain amino acid transporter family.</text>
</comment>
<evidence type="ECO:0000256" key="5">
    <source>
        <dbReference type="ARBA" id="ARBA00022692"/>
    </source>
</evidence>
<evidence type="ECO:0000256" key="4">
    <source>
        <dbReference type="ARBA" id="ARBA00022475"/>
    </source>
</evidence>
<evidence type="ECO:0000313" key="11">
    <source>
        <dbReference type="Proteomes" id="UP000321332"/>
    </source>
</evidence>
<dbReference type="RefSeq" id="WP_147000480.1">
    <property type="nucleotide sequence ID" value="NZ_CP042374.1"/>
</dbReference>
<organism evidence="10 11">
    <name type="scientific">Leuconostoc carnosum</name>
    <dbReference type="NCBI Taxonomy" id="1252"/>
    <lineage>
        <taxon>Bacteria</taxon>
        <taxon>Bacillati</taxon>
        <taxon>Bacillota</taxon>
        <taxon>Bacilli</taxon>
        <taxon>Lactobacillales</taxon>
        <taxon>Lactobacillaceae</taxon>
        <taxon>Leuconostoc</taxon>
    </lineage>
</organism>
<dbReference type="Pfam" id="PF05525">
    <property type="entry name" value="Branch_AA_trans"/>
    <property type="match status" value="1"/>
</dbReference>
<feature type="transmembrane region" description="Helical" evidence="9">
    <location>
        <begin position="344"/>
        <end position="362"/>
    </location>
</feature>
<dbReference type="GO" id="GO:0015820">
    <property type="term" value="P:L-leucine transport"/>
    <property type="evidence" value="ECO:0007669"/>
    <property type="project" value="TreeGrafter"/>
</dbReference>
<dbReference type="GO" id="GO:0005304">
    <property type="term" value="F:L-valine transmembrane transporter activity"/>
    <property type="evidence" value="ECO:0007669"/>
    <property type="project" value="TreeGrafter"/>
</dbReference>
<dbReference type="GeneID" id="61187602"/>
<keyword evidence="8 9" id="KW-0472">Membrane</keyword>
<feature type="transmembrane region" description="Helical" evidence="9">
    <location>
        <begin position="12"/>
        <end position="30"/>
    </location>
</feature>
<evidence type="ECO:0000256" key="3">
    <source>
        <dbReference type="ARBA" id="ARBA00022448"/>
    </source>
</evidence>
<evidence type="ECO:0000256" key="6">
    <source>
        <dbReference type="ARBA" id="ARBA00022970"/>
    </source>
</evidence>
<feature type="transmembrane region" description="Helical" evidence="9">
    <location>
        <begin position="124"/>
        <end position="142"/>
    </location>
</feature>
<gene>
    <name evidence="10" type="primary">brnQ</name>
    <name evidence="10" type="ORF">FGL89_07545</name>
</gene>
<feature type="transmembrane region" description="Helical" evidence="9">
    <location>
        <begin position="235"/>
        <end position="258"/>
    </location>
</feature>
<dbReference type="GO" id="GO:0015188">
    <property type="term" value="F:L-isoleucine transmembrane transporter activity"/>
    <property type="evidence" value="ECO:0007669"/>
    <property type="project" value="TreeGrafter"/>
</dbReference>
<dbReference type="EMBL" id="CP042374">
    <property type="protein sequence ID" value="QEA33984.1"/>
    <property type="molecule type" value="Genomic_DNA"/>
</dbReference>
<feature type="transmembrane region" description="Helical" evidence="9">
    <location>
        <begin position="154"/>
        <end position="173"/>
    </location>
</feature>
<feature type="transmembrane region" description="Helical" evidence="9">
    <location>
        <begin position="42"/>
        <end position="67"/>
    </location>
</feature>